<evidence type="ECO:0000313" key="2">
    <source>
        <dbReference type="EMBL" id="BAD69278.1"/>
    </source>
</evidence>
<name>Q5VMP7_ORYSJ</name>
<dbReference type="Proteomes" id="UP000817658">
    <property type="component" value="Chromosome 1"/>
</dbReference>
<organism evidence="2">
    <name type="scientific">Oryza sativa subsp. japonica</name>
    <name type="common">Rice</name>
    <dbReference type="NCBI Taxonomy" id="39947"/>
    <lineage>
        <taxon>Eukaryota</taxon>
        <taxon>Viridiplantae</taxon>
        <taxon>Streptophyta</taxon>
        <taxon>Embryophyta</taxon>
        <taxon>Tracheophyta</taxon>
        <taxon>Spermatophyta</taxon>
        <taxon>Magnoliopsida</taxon>
        <taxon>Liliopsida</taxon>
        <taxon>Poales</taxon>
        <taxon>Poaceae</taxon>
        <taxon>BOP clade</taxon>
        <taxon>Oryzoideae</taxon>
        <taxon>Oryzeae</taxon>
        <taxon>Oryzinae</taxon>
        <taxon>Oryza</taxon>
        <taxon>Oryza sativa</taxon>
    </lineage>
</organism>
<sequence>MAAAAWAGGSRRRRELARAGDGDRAGRRQREQAARAAAGGDAGRLKQATAATQAVDGGDAGRRGLASQAWVRHGHVGLRSGMDSLDPLPSLIIDALVQYDGAKNISAAPFPVKAKSLM</sequence>
<gene>
    <name evidence="2" type="primary">OSJNBb0008D07.37</name>
</gene>
<reference evidence="2" key="1">
    <citation type="journal article" date="2002" name="Nature">
        <title>The genome sequence and structure of rice chromosome 1.</title>
        <authorList>
            <person name="Sasaki T."/>
            <person name="Matsumoto T."/>
            <person name="Yamamoto K."/>
            <person name="Sakata K."/>
            <person name="Baba T."/>
            <person name="Katayose Y."/>
            <person name="Wu J."/>
            <person name="Niimura Y."/>
            <person name="Cheng Z."/>
            <person name="Nagamura Y."/>
            <person name="Antonio B.A."/>
            <person name="Kanamori H."/>
            <person name="Hosokawa S."/>
            <person name="Masukawa M."/>
            <person name="Arikawa K."/>
            <person name="Chiden Y."/>
            <person name="Hayashi M."/>
            <person name="Okamoto M."/>
            <person name="Ando T."/>
            <person name="Aoki H."/>
            <person name="Arita K."/>
            <person name="Hamada M."/>
            <person name="Harada C."/>
            <person name="Hijishita S."/>
            <person name="Honda M."/>
            <person name="Ichikawa Y."/>
            <person name="Idonuma A."/>
            <person name="Iijima M."/>
            <person name="Ikeda M."/>
            <person name="Ikeno M."/>
            <person name="Itoh S."/>
            <person name="Itoh T."/>
            <person name="Itoh Y."/>
            <person name="Itoh Y."/>
            <person name="Iwabuchi A."/>
            <person name="Kamiya K."/>
            <person name="Karasawa W."/>
            <person name="Katagiri S."/>
            <person name="Kikuta A."/>
            <person name="Kobayashi N."/>
            <person name="Kono I."/>
            <person name="Machita K."/>
            <person name="Maehara T."/>
            <person name="Mizuno H."/>
            <person name="Mizubayashi T."/>
            <person name="Mukai Y."/>
            <person name="Nagasaki H."/>
            <person name="Nakashima M."/>
            <person name="Nakama Y."/>
            <person name="Nakamichi Y."/>
            <person name="Nakamura M."/>
            <person name="Namiki N."/>
            <person name="Negishi M."/>
            <person name="Ohta I."/>
            <person name="Ono N."/>
            <person name="Saji S."/>
            <person name="Sakai K."/>
            <person name="Shibata M."/>
            <person name="Shimokawa T."/>
            <person name="Shomura A."/>
            <person name="Song J."/>
            <person name="Takazaki Y."/>
            <person name="Terasawa K."/>
            <person name="Tsuji K."/>
            <person name="Waki K."/>
            <person name="Yamagata H."/>
            <person name="Yamane H."/>
            <person name="Yoshiki S."/>
            <person name="Yoshihara R."/>
            <person name="Yukawa K."/>
            <person name="Zhong H."/>
            <person name="Iwama H."/>
            <person name="Endo T."/>
            <person name="Ito H."/>
            <person name="Hahn J.H."/>
            <person name="Kim H.I."/>
            <person name="Eun M.Y."/>
            <person name="Yano M."/>
            <person name="Jiang J."/>
            <person name="Gojobori T."/>
        </authorList>
    </citation>
    <scope>NUCLEOTIDE SEQUENCE [LARGE SCALE GENOMIC DNA]</scope>
</reference>
<accession>Q5VMP7</accession>
<evidence type="ECO:0000256" key="1">
    <source>
        <dbReference type="SAM" id="MobiDB-lite"/>
    </source>
</evidence>
<protein>
    <submittedName>
        <fullName evidence="2">Uncharacterized protein</fullName>
    </submittedName>
</protein>
<dbReference type="EMBL" id="AP006237">
    <property type="protein sequence ID" value="BAD69278.1"/>
    <property type="molecule type" value="Genomic_DNA"/>
</dbReference>
<feature type="compositionally biased region" description="Basic and acidic residues" evidence="1">
    <location>
        <begin position="16"/>
        <end position="33"/>
    </location>
</feature>
<reference evidence="2" key="2">
    <citation type="submission" date="2003-02" db="EMBL/GenBank/DDBJ databases">
        <authorList>
            <person name="Sasaki T."/>
            <person name="Matsumoto T."/>
            <person name="Katayose Y."/>
        </authorList>
    </citation>
    <scope>NUCLEOTIDE SEQUENCE</scope>
</reference>
<proteinExistence type="predicted"/>
<dbReference type="AlphaFoldDB" id="Q5VMP7"/>
<feature type="region of interest" description="Disordered" evidence="1">
    <location>
        <begin position="1"/>
        <end position="62"/>
    </location>
</feature>